<protein>
    <submittedName>
        <fullName evidence="1">Uncharacterized protein</fullName>
    </submittedName>
</protein>
<organism evidence="1 2">
    <name type="scientific">Trichothecium roseum</name>
    <dbReference type="NCBI Taxonomy" id="47278"/>
    <lineage>
        <taxon>Eukaryota</taxon>
        <taxon>Fungi</taxon>
        <taxon>Dikarya</taxon>
        <taxon>Ascomycota</taxon>
        <taxon>Pezizomycotina</taxon>
        <taxon>Sordariomycetes</taxon>
        <taxon>Hypocreomycetidae</taxon>
        <taxon>Hypocreales</taxon>
        <taxon>Hypocreales incertae sedis</taxon>
        <taxon>Trichothecium</taxon>
    </lineage>
</organism>
<gene>
    <name evidence="1" type="ORF">N3K66_002989</name>
</gene>
<comment type="caution">
    <text evidence="1">The sequence shown here is derived from an EMBL/GenBank/DDBJ whole genome shotgun (WGS) entry which is preliminary data.</text>
</comment>
<evidence type="ECO:0000313" key="1">
    <source>
        <dbReference type="EMBL" id="KAI9901172.1"/>
    </source>
</evidence>
<accession>A0ACC0V5Y0</accession>
<keyword evidence="2" id="KW-1185">Reference proteome</keyword>
<reference evidence="1" key="1">
    <citation type="submission" date="2022-10" db="EMBL/GenBank/DDBJ databases">
        <title>Complete Genome of Trichothecium roseum strain YXFP-22015, a Plant Pathogen Isolated from Citrus.</title>
        <authorList>
            <person name="Wang Y."/>
            <person name="Zhu L."/>
        </authorList>
    </citation>
    <scope>NUCLEOTIDE SEQUENCE</scope>
    <source>
        <strain evidence="1">YXFP-22015</strain>
    </source>
</reference>
<name>A0ACC0V5Y0_9HYPO</name>
<dbReference type="Proteomes" id="UP001163324">
    <property type="component" value="Chromosome 3"/>
</dbReference>
<evidence type="ECO:0000313" key="2">
    <source>
        <dbReference type="Proteomes" id="UP001163324"/>
    </source>
</evidence>
<sequence>MLAMIQEDTEVGLKTLSRCIEHGGNVRALHRFKPTRATGHRHRYWTATALHVAASTNCLAYAEFLIDHGAKTTDVAHGFLDHPIFNGYMWLKNFGAGLDVLEFELMDKINRTQDYVLPLCAPYLRHDKDMIRLLLAKSAPVTLQRSKIGAHELTILHLEAARQPADFQSDLFRRCAPHLKPALPGCVNLPPSALPDRQMNPIPVWEVYNLAVRGANVEMVEVLLELGASPDGCTTSQRDMSPLCAALEGFAITCQSKMLQPRYKAIVEMLLDQGADANYTNNLVTPFACLLRCIRIRKRLPSKFIVEMIDVLLDKGMDINALSQEDVYVLGAPLPAWYELVLIIIIMNDLQKDQKQILYQIFHYLLDKGADMSLDIGYQNHSMLFHFLLGRRTLAKSLLKAGYTLEARDMDDFFPRWIQDGKLQNAYPNILQHRQHIRQDTINACFEEALEVAADGKAGMLEQLAKDFTYVRDSKTDDMVKDRISRRDENGLVKPNRKVMEFIFTLDLNPTRAHRKDGGWVYCIVEHFTAVKAYSDEDATSDAQRFIKKGASASLVNKKSKLDPLQLLEQWLDTRRGTQGHKLLRLLYRTQIAHLKAERR</sequence>
<proteinExistence type="predicted"/>
<dbReference type="EMBL" id="CM047942">
    <property type="protein sequence ID" value="KAI9901172.1"/>
    <property type="molecule type" value="Genomic_DNA"/>
</dbReference>